<dbReference type="AlphaFoldDB" id="X1UG31"/>
<reference evidence="1" key="1">
    <citation type="journal article" date="2014" name="Front. Microbiol.">
        <title>High frequency of phylogenetically diverse reductive dehalogenase-homologous genes in deep subseafloor sedimentary metagenomes.</title>
        <authorList>
            <person name="Kawai M."/>
            <person name="Futagami T."/>
            <person name="Toyoda A."/>
            <person name="Takaki Y."/>
            <person name="Nishi S."/>
            <person name="Hori S."/>
            <person name="Arai W."/>
            <person name="Tsubouchi T."/>
            <person name="Morono Y."/>
            <person name="Uchiyama I."/>
            <person name="Ito T."/>
            <person name="Fujiyama A."/>
            <person name="Inagaki F."/>
            <person name="Takami H."/>
        </authorList>
    </citation>
    <scope>NUCLEOTIDE SEQUENCE</scope>
    <source>
        <strain evidence="1">Expedition CK06-06</strain>
    </source>
</reference>
<proteinExistence type="predicted"/>
<gene>
    <name evidence="1" type="ORF">S12H4_38328</name>
</gene>
<name>X1UG31_9ZZZZ</name>
<evidence type="ECO:0008006" key="2">
    <source>
        <dbReference type="Google" id="ProtNLM"/>
    </source>
</evidence>
<accession>X1UG31</accession>
<dbReference type="EMBL" id="BARW01023060">
    <property type="protein sequence ID" value="GAI91319.1"/>
    <property type="molecule type" value="Genomic_DNA"/>
</dbReference>
<dbReference type="Gene3D" id="3.30.450.40">
    <property type="match status" value="1"/>
</dbReference>
<dbReference type="InterPro" id="IPR029016">
    <property type="entry name" value="GAF-like_dom_sf"/>
</dbReference>
<organism evidence="1">
    <name type="scientific">marine sediment metagenome</name>
    <dbReference type="NCBI Taxonomy" id="412755"/>
    <lineage>
        <taxon>unclassified sequences</taxon>
        <taxon>metagenomes</taxon>
        <taxon>ecological metagenomes</taxon>
    </lineage>
</organism>
<protein>
    <recommendedName>
        <fullName evidence="2">GAF domain-containing protein</fullName>
    </recommendedName>
</protein>
<comment type="caution">
    <text evidence="1">The sequence shown here is derived from an EMBL/GenBank/DDBJ whole genome shotgun (WGS) entry which is preliminary data.</text>
</comment>
<feature type="non-terminal residue" evidence="1">
    <location>
        <position position="1"/>
    </location>
</feature>
<sequence>SNDAKQDERWDSRIAETIQYKTRNVLCLPIKSGTDVSVFLN</sequence>
<evidence type="ECO:0000313" key="1">
    <source>
        <dbReference type="EMBL" id="GAI91319.1"/>
    </source>
</evidence>